<accession>A0A392LYM8</accession>
<dbReference type="GO" id="GO:0000723">
    <property type="term" value="P:telomere maintenance"/>
    <property type="evidence" value="ECO:0007669"/>
    <property type="project" value="TreeGrafter"/>
</dbReference>
<dbReference type="PANTHER" id="PTHR12604:SF4">
    <property type="entry name" value="X-RAY REPAIR CROSS-COMPLEMENTING PROTEIN 5"/>
    <property type="match status" value="1"/>
</dbReference>
<dbReference type="GO" id="GO:0043564">
    <property type="term" value="C:Ku70:Ku80 complex"/>
    <property type="evidence" value="ECO:0007669"/>
    <property type="project" value="TreeGrafter"/>
</dbReference>
<keyword evidence="2" id="KW-0347">Helicase</keyword>
<protein>
    <submittedName>
        <fullName evidence="2">ATP-dependent DNA helicase 2 subunit KU80-like</fullName>
    </submittedName>
</protein>
<dbReference type="Gene3D" id="3.40.50.410">
    <property type="entry name" value="von Willebrand factor, type A domain"/>
    <property type="match status" value="1"/>
</dbReference>
<dbReference type="GO" id="GO:0006303">
    <property type="term" value="P:double-strand break repair via nonhomologous end joining"/>
    <property type="evidence" value="ECO:0007669"/>
    <property type="project" value="TreeGrafter"/>
</dbReference>
<dbReference type="InterPro" id="IPR036465">
    <property type="entry name" value="vWFA_dom_sf"/>
</dbReference>
<evidence type="ECO:0000259" key="1">
    <source>
        <dbReference type="Pfam" id="PF03731"/>
    </source>
</evidence>
<dbReference type="InterPro" id="IPR005161">
    <property type="entry name" value="Ku_N"/>
</dbReference>
<keyword evidence="2" id="KW-0547">Nucleotide-binding</keyword>
<evidence type="ECO:0000313" key="3">
    <source>
        <dbReference type="Proteomes" id="UP000265520"/>
    </source>
</evidence>
<dbReference type="GO" id="GO:0003690">
    <property type="term" value="F:double-stranded DNA binding"/>
    <property type="evidence" value="ECO:0007669"/>
    <property type="project" value="TreeGrafter"/>
</dbReference>
<dbReference type="GO" id="GO:0004386">
    <property type="term" value="F:helicase activity"/>
    <property type="evidence" value="ECO:0007669"/>
    <property type="project" value="UniProtKB-KW"/>
</dbReference>
<keyword evidence="3" id="KW-1185">Reference proteome</keyword>
<dbReference type="SUPFAM" id="SSF53300">
    <property type="entry name" value="vWA-like"/>
    <property type="match status" value="1"/>
</dbReference>
<comment type="caution">
    <text evidence="2">The sequence shown here is derived from an EMBL/GenBank/DDBJ whole genome shotgun (WGS) entry which is preliminary data.</text>
</comment>
<feature type="domain" description="Ku70/Ku80 N-terminal alpha/beta" evidence="1">
    <location>
        <begin position="7"/>
        <end position="136"/>
    </location>
</feature>
<dbReference type="Proteomes" id="UP000265520">
    <property type="component" value="Unassembled WGS sequence"/>
</dbReference>
<reference evidence="2 3" key="1">
    <citation type="journal article" date="2018" name="Front. Plant Sci.">
        <title>Red Clover (Trifolium pratense) and Zigzag Clover (T. medium) - A Picture of Genomic Similarities and Differences.</title>
        <authorList>
            <person name="Dluhosova J."/>
            <person name="Istvanek J."/>
            <person name="Nedelnik J."/>
            <person name="Repkova J."/>
        </authorList>
    </citation>
    <scope>NUCLEOTIDE SEQUENCE [LARGE SCALE GENOMIC DNA]</scope>
    <source>
        <strain evidence="3">cv. 10/8</strain>
        <tissue evidence="2">Leaf</tissue>
    </source>
</reference>
<organism evidence="2 3">
    <name type="scientific">Trifolium medium</name>
    <dbReference type="NCBI Taxonomy" id="97028"/>
    <lineage>
        <taxon>Eukaryota</taxon>
        <taxon>Viridiplantae</taxon>
        <taxon>Streptophyta</taxon>
        <taxon>Embryophyta</taxon>
        <taxon>Tracheophyta</taxon>
        <taxon>Spermatophyta</taxon>
        <taxon>Magnoliopsida</taxon>
        <taxon>eudicotyledons</taxon>
        <taxon>Gunneridae</taxon>
        <taxon>Pentapetalae</taxon>
        <taxon>rosids</taxon>
        <taxon>fabids</taxon>
        <taxon>Fabales</taxon>
        <taxon>Fabaceae</taxon>
        <taxon>Papilionoideae</taxon>
        <taxon>50 kb inversion clade</taxon>
        <taxon>NPAAA clade</taxon>
        <taxon>Hologalegina</taxon>
        <taxon>IRL clade</taxon>
        <taxon>Trifolieae</taxon>
        <taxon>Trifolium</taxon>
    </lineage>
</organism>
<dbReference type="GO" id="GO:0042162">
    <property type="term" value="F:telomeric DNA binding"/>
    <property type="evidence" value="ECO:0007669"/>
    <property type="project" value="TreeGrafter"/>
</dbReference>
<keyword evidence="2" id="KW-0378">Hydrolase</keyword>
<sequence>MARNKEALLLLLDVGPSMHYVLPEVEKVCSMLVQKKLIYNKYDEVGIVLFGTEDTDNELTTEVGGYQHVVVSKNSKVVDGDIVEALQQLPRGTADGDYLVLDAVIVAMDMLIKKFGETNKGKKRLCLITNAQCPIKDPYEGSKEEQVTTIAKQMTAH</sequence>
<proteinExistence type="predicted"/>
<keyword evidence="2" id="KW-0067">ATP-binding</keyword>
<gene>
    <name evidence="2" type="ORF">A2U01_0000842</name>
</gene>
<dbReference type="PANTHER" id="PTHR12604">
    <property type="entry name" value="KU AUTOANTIGEN DNA HELICASE"/>
    <property type="match status" value="1"/>
</dbReference>
<dbReference type="AlphaFoldDB" id="A0A392LYM8"/>
<dbReference type="EMBL" id="LXQA010000662">
    <property type="protein sequence ID" value="MCH80080.1"/>
    <property type="molecule type" value="Genomic_DNA"/>
</dbReference>
<name>A0A392LYM8_9FABA</name>
<evidence type="ECO:0000313" key="2">
    <source>
        <dbReference type="EMBL" id="MCH80080.1"/>
    </source>
</evidence>
<feature type="non-terminal residue" evidence="2">
    <location>
        <position position="157"/>
    </location>
</feature>
<dbReference type="Pfam" id="PF03731">
    <property type="entry name" value="Ku_N"/>
    <property type="match status" value="1"/>
</dbReference>